<keyword evidence="3" id="KW-1185">Reference proteome</keyword>
<dbReference type="Proteomes" id="UP000765509">
    <property type="component" value="Unassembled WGS sequence"/>
</dbReference>
<protein>
    <submittedName>
        <fullName evidence="2">Uncharacterized protein</fullName>
    </submittedName>
</protein>
<evidence type="ECO:0000313" key="3">
    <source>
        <dbReference type="Proteomes" id="UP000765509"/>
    </source>
</evidence>
<sequence length="234" mass="25707">MATQRSRKPQSSSSIQGTPTLITCTGKITIINPVVASKGKLPKVVDKRFLQGAVKARGHRRPGTGHLGHSGGWQDTEVNHTQSAIHLQIQQQPQTRGLEEDMSQRDTLQRSYGNYQRMESHQEAQNLGGEGNPDKGESAIEEQLNQTGSTLIPSGSKGVDQPNSPVASHHSGAKRLVAKSHNSSQYQLGVTTTNNHPPQWVLRSFQPEPKLWSIGHIICLWPILPFWFSMASCP</sequence>
<accession>A0A9Q3JA97</accession>
<comment type="caution">
    <text evidence="2">The sequence shown here is derived from an EMBL/GenBank/DDBJ whole genome shotgun (WGS) entry which is preliminary data.</text>
</comment>
<feature type="region of interest" description="Disordered" evidence="1">
    <location>
        <begin position="148"/>
        <end position="172"/>
    </location>
</feature>
<name>A0A9Q3JA97_9BASI</name>
<proteinExistence type="predicted"/>
<dbReference type="EMBL" id="AVOT02066628">
    <property type="protein sequence ID" value="MBW0558401.1"/>
    <property type="molecule type" value="Genomic_DNA"/>
</dbReference>
<organism evidence="2 3">
    <name type="scientific">Austropuccinia psidii MF-1</name>
    <dbReference type="NCBI Taxonomy" id="1389203"/>
    <lineage>
        <taxon>Eukaryota</taxon>
        <taxon>Fungi</taxon>
        <taxon>Dikarya</taxon>
        <taxon>Basidiomycota</taxon>
        <taxon>Pucciniomycotina</taxon>
        <taxon>Pucciniomycetes</taxon>
        <taxon>Pucciniales</taxon>
        <taxon>Sphaerophragmiaceae</taxon>
        <taxon>Austropuccinia</taxon>
    </lineage>
</organism>
<evidence type="ECO:0000313" key="2">
    <source>
        <dbReference type="EMBL" id="MBW0558401.1"/>
    </source>
</evidence>
<gene>
    <name evidence="2" type="ORF">O181_098116</name>
</gene>
<dbReference type="AlphaFoldDB" id="A0A9Q3JA97"/>
<feature type="region of interest" description="Disordered" evidence="1">
    <location>
        <begin position="55"/>
        <end position="76"/>
    </location>
</feature>
<reference evidence="2" key="1">
    <citation type="submission" date="2021-03" db="EMBL/GenBank/DDBJ databases">
        <title>Draft genome sequence of rust myrtle Austropuccinia psidii MF-1, a brazilian biotype.</title>
        <authorList>
            <person name="Quecine M.C."/>
            <person name="Pachon D.M.R."/>
            <person name="Bonatelli M.L."/>
            <person name="Correr F.H."/>
            <person name="Franceschini L.M."/>
            <person name="Leite T.F."/>
            <person name="Margarido G.R.A."/>
            <person name="Almeida C.A."/>
            <person name="Ferrarezi J.A."/>
            <person name="Labate C.A."/>
        </authorList>
    </citation>
    <scope>NUCLEOTIDE SEQUENCE</scope>
    <source>
        <strain evidence="2">MF-1</strain>
    </source>
</reference>
<evidence type="ECO:0000256" key="1">
    <source>
        <dbReference type="SAM" id="MobiDB-lite"/>
    </source>
</evidence>